<dbReference type="SUPFAM" id="SSF53335">
    <property type="entry name" value="S-adenosyl-L-methionine-dependent methyltransferases"/>
    <property type="match status" value="1"/>
</dbReference>
<dbReference type="EMBL" id="BQNB010019503">
    <property type="protein sequence ID" value="GJT85981.1"/>
    <property type="molecule type" value="Genomic_DNA"/>
</dbReference>
<dbReference type="Proteomes" id="UP001151760">
    <property type="component" value="Unassembled WGS sequence"/>
</dbReference>
<evidence type="ECO:0000313" key="7">
    <source>
        <dbReference type="EMBL" id="GJT85981.1"/>
    </source>
</evidence>
<dbReference type="GO" id="GO:0032259">
    <property type="term" value="P:methylation"/>
    <property type="evidence" value="ECO:0007669"/>
    <property type="project" value="UniProtKB-KW"/>
</dbReference>
<gene>
    <name evidence="7" type="ORF">Tco_1067698</name>
</gene>
<dbReference type="PANTHER" id="PTHR32266:SF12">
    <property type="entry name" value="NICOTIANAMINE SYNTHASE 3"/>
    <property type="match status" value="1"/>
</dbReference>
<evidence type="ECO:0000256" key="1">
    <source>
        <dbReference type="ARBA" id="ARBA00007009"/>
    </source>
</evidence>
<keyword evidence="3 6" id="KW-0808">Transferase</keyword>
<dbReference type="InterPro" id="IPR004298">
    <property type="entry name" value="Nicotian_synth"/>
</dbReference>
<comment type="caution">
    <text evidence="7">The sequence shown here is derived from an EMBL/GenBank/DDBJ whole genome shotgun (WGS) entry which is preliminary data.</text>
</comment>
<evidence type="ECO:0000256" key="6">
    <source>
        <dbReference type="RuleBase" id="RU368095"/>
    </source>
</evidence>
<dbReference type="Gene3D" id="3.40.50.150">
    <property type="entry name" value="Vaccinia Virus protein VP39"/>
    <property type="match status" value="1"/>
</dbReference>
<dbReference type="Pfam" id="PF03059">
    <property type="entry name" value="NAS"/>
    <property type="match status" value="1"/>
</dbReference>
<comment type="similarity">
    <text evidence="1 6">Belongs to the nicotianamine synthase (NAS)-like family.</text>
</comment>
<dbReference type="EC" id="2.5.1.43" evidence="2 6"/>
<dbReference type="CDD" id="cd02440">
    <property type="entry name" value="AdoMet_MTases"/>
    <property type="match status" value="1"/>
</dbReference>
<dbReference type="PROSITE" id="PS51142">
    <property type="entry name" value="NAS"/>
    <property type="match status" value="1"/>
</dbReference>
<proteinExistence type="inferred from homology"/>
<keyword evidence="8" id="KW-1185">Reference proteome</keyword>
<evidence type="ECO:0000256" key="5">
    <source>
        <dbReference type="ARBA" id="ARBA00049391"/>
    </source>
</evidence>
<evidence type="ECO:0000256" key="4">
    <source>
        <dbReference type="ARBA" id="ARBA00022691"/>
    </source>
</evidence>
<organism evidence="7 8">
    <name type="scientific">Tanacetum coccineum</name>
    <dbReference type="NCBI Taxonomy" id="301880"/>
    <lineage>
        <taxon>Eukaryota</taxon>
        <taxon>Viridiplantae</taxon>
        <taxon>Streptophyta</taxon>
        <taxon>Embryophyta</taxon>
        <taxon>Tracheophyta</taxon>
        <taxon>Spermatophyta</taxon>
        <taxon>Magnoliopsida</taxon>
        <taxon>eudicotyledons</taxon>
        <taxon>Gunneridae</taxon>
        <taxon>Pentapetalae</taxon>
        <taxon>asterids</taxon>
        <taxon>campanulids</taxon>
        <taxon>Asterales</taxon>
        <taxon>Asteraceae</taxon>
        <taxon>Asteroideae</taxon>
        <taxon>Anthemideae</taxon>
        <taxon>Anthemidinae</taxon>
        <taxon>Tanacetum</taxon>
    </lineage>
</organism>
<evidence type="ECO:0000256" key="3">
    <source>
        <dbReference type="ARBA" id="ARBA00022679"/>
    </source>
</evidence>
<name>A0ABQ5HDN0_9ASTR</name>
<accession>A0ABQ5HDN0</accession>
<evidence type="ECO:0000256" key="2">
    <source>
        <dbReference type="ARBA" id="ARBA00012675"/>
    </source>
</evidence>
<reference evidence="7" key="1">
    <citation type="journal article" date="2022" name="Int. J. Mol. Sci.">
        <title>Draft Genome of Tanacetum Coccineum: Genomic Comparison of Closely Related Tanacetum-Family Plants.</title>
        <authorList>
            <person name="Yamashiro T."/>
            <person name="Shiraishi A."/>
            <person name="Nakayama K."/>
            <person name="Satake H."/>
        </authorList>
    </citation>
    <scope>NUCLEOTIDE SEQUENCE</scope>
</reference>
<reference evidence="7" key="2">
    <citation type="submission" date="2022-01" db="EMBL/GenBank/DDBJ databases">
        <authorList>
            <person name="Yamashiro T."/>
            <person name="Shiraishi A."/>
            <person name="Satake H."/>
            <person name="Nakayama K."/>
        </authorList>
    </citation>
    <scope>NUCLEOTIDE SEQUENCE</scope>
</reference>
<dbReference type="GO" id="GO:0008168">
    <property type="term" value="F:methyltransferase activity"/>
    <property type="evidence" value="ECO:0007669"/>
    <property type="project" value="UniProtKB-KW"/>
</dbReference>
<dbReference type="PANTHER" id="PTHR32266">
    <property type="entry name" value="NICOTIANAMINE SYNTHASE 3"/>
    <property type="match status" value="1"/>
</dbReference>
<dbReference type="CDD" id="cd09272">
    <property type="entry name" value="RNase_HI_RT_Ty1"/>
    <property type="match status" value="2"/>
</dbReference>
<evidence type="ECO:0000313" key="8">
    <source>
        <dbReference type="Proteomes" id="UP001151760"/>
    </source>
</evidence>
<keyword evidence="7" id="KW-0489">Methyltransferase</keyword>
<sequence>MESLQVQVQEESILIEKVCQIYEQLSKLETLKPSKDVDNLFTQLVHACIPHSSINVATLPPNIQEIRSKLIRLCGEAEGLLEAHFSTILGSFKNPLHHLNIFPYYSNYLKLGRLEYDILNKHYSTTTQKTPKRVAFVGSGPLPFTSIVLASYHLKDTTFHNYDIDSMANSMASRLVSADHDLSKRLVFHTADIMDVTDDLKNYDVIFLAALVGMNIDDKNKVIQHLAKYMAPGAILMLRSAHGARAFLYPVVDPNVLHGFNVLSIFHPDNDVINSVVISRRMFLSQRKYAIVILERAHMVNCNPSQTPIESKLGDDGDPMTLYRSLAGSLQYLTFIHPNISYAMQHVCLYMHNPREPHFLALKWILCVEAEYCGVANVVAETCWLRNLLHELHTPLSSAALIYCDNVITIYLSSNPVQHQRMKHIEIDIHFVRDLVAAGQLFSSFATSLVAYSNADWYGFPTTRRSTLEAEYRGVANAVVETCWLRNLLRELHTPLSSATLVYCDDVSAIYLSSNPVQHQRMKHIEIDIHFVRDLVAASQVRVLHVPSRYQYADIFTKGCLQLYLRSFILV</sequence>
<comment type="function">
    <text evidence="6">Synthesizes nicotianamine, a polyamine which serves as a sensor for the physiological iron status within the plant, and/or might be involved in the transport of iron.</text>
</comment>
<dbReference type="InterPro" id="IPR029063">
    <property type="entry name" value="SAM-dependent_MTases_sf"/>
</dbReference>
<comment type="catalytic activity">
    <reaction evidence="5 6">
        <text>3 S-adenosyl-L-methionine = nicotianamine + 3 S-methyl-5'-thioadenosine + 3 H(+)</text>
        <dbReference type="Rhea" id="RHEA:16481"/>
        <dbReference type="ChEBI" id="CHEBI:15378"/>
        <dbReference type="ChEBI" id="CHEBI:17509"/>
        <dbReference type="ChEBI" id="CHEBI:58249"/>
        <dbReference type="ChEBI" id="CHEBI:59789"/>
        <dbReference type="EC" id="2.5.1.43"/>
    </reaction>
</comment>
<keyword evidence="4 6" id="KW-0949">S-adenosyl-L-methionine</keyword>
<protein>
    <recommendedName>
        <fullName evidence="2 6">Nicotianamine synthase</fullName>
        <ecNumber evidence="2 6">2.5.1.43</ecNumber>
    </recommendedName>
</protein>